<accession>A5ZRT8</accession>
<dbReference type="HOGENOM" id="CLU_207044_0_0_9"/>
<dbReference type="EMBL" id="AAVO02000006">
    <property type="protein sequence ID" value="EDM87535.1"/>
    <property type="molecule type" value="Genomic_DNA"/>
</dbReference>
<protein>
    <submittedName>
        <fullName evidence="1">Uncharacterized protein</fullName>
    </submittedName>
</protein>
<dbReference type="Proteomes" id="UP000006002">
    <property type="component" value="Unassembled WGS sequence"/>
</dbReference>
<gene>
    <name evidence="1" type="ORF">RUMOBE_01716</name>
</gene>
<evidence type="ECO:0000313" key="1">
    <source>
        <dbReference type="EMBL" id="EDM87535.1"/>
    </source>
</evidence>
<dbReference type="AlphaFoldDB" id="A5ZRT8"/>
<proteinExistence type="predicted"/>
<name>A5ZRT8_9FIRM</name>
<sequence length="73" mass="8609">MLNFVRHSIYKILFGKEGETMMAMLWAQKIMYAETKEEAIALYKRVPRLLKDKVEQILIESGCEDLIKESEEQ</sequence>
<comment type="caution">
    <text evidence="1">The sequence shown here is derived from an EMBL/GenBank/DDBJ whole genome shotgun (WGS) entry which is preliminary data.</text>
</comment>
<evidence type="ECO:0000313" key="2">
    <source>
        <dbReference type="Proteomes" id="UP000006002"/>
    </source>
</evidence>
<reference evidence="1 2" key="2">
    <citation type="submission" date="2007-04" db="EMBL/GenBank/DDBJ databases">
        <title>Draft genome sequence of Ruminococcus obeum (ATCC 29174).</title>
        <authorList>
            <person name="Sudarsanam P."/>
            <person name="Ley R."/>
            <person name="Guruge J."/>
            <person name="Turnbaugh P.J."/>
            <person name="Mahowald M."/>
            <person name="Liep D."/>
            <person name="Gordon J."/>
        </authorList>
    </citation>
    <scope>NUCLEOTIDE SEQUENCE [LARGE SCALE GENOMIC DNA]</scope>
    <source>
        <strain evidence="1 2">ATCC 29174</strain>
    </source>
</reference>
<reference evidence="1 2" key="1">
    <citation type="submission" date="2007-03" db="EMBL/GenBank/DDBJ databases">
        <authorList>
            <person name="Fulton L."/>
            <person name="Clifton S."/>
            <person name="Fulton B."/>
            <person name="Xu J."/>
            <person name="Minx P."/>
            <person name="Pepin K.H."/>
            <person name="Johnson M."/>
            <person name="Thiruvilangam P."/>
            <person name="Bhonagiri V."/>
            <person name="Nash W.E."/>
            <person name="Mardis E.R."/>
            <person name="Wilson R.K."/>
        </authorList>
    </citation>
    <scope>NUCLEOTIDE SEQUENCE [LARGE SCALE GENOMIC DNA]</scope>
    <source>
        <strain evidence="1 2">ATCC 29174</strain>
    </source>
</reference>
<organism evidence="1 2">
    <name type="scientific">Blautia obeum ATCC 29174</name>
    <dbReference type="NCBI Taxonomy" id="411459"/>
    <lineage>
        <taxon>Bacteria</taxon>
        <taxon>Bacillati</taxon>
        <taxon>Bacillota</taxon>
        <taxon>Clostridia</taxon>
        <taxon>Lachnospirales</taxon>
        <taxon>Lachnospiraceae</taxon>
        <taxon>Blautia</taxon>
    </lineage>
</organism>